<evidence type="ECO:0000313" key="4">
    <source>
        <dbReference type="EMBL" id="VEA70201.1"/>
    </source>
</evidence>
<dbReference type="STRING" id="61652.AXX16_1156"/>
<evidence type="ECO:0000256" key="2">
    <source>
        <dbReference type="ARBA" id="ARBA00022777"/>
    </source>
</evidence>
<gene>
    <name evidence="4" type="ORF">NCTC9419_01693</name>
</gene>
<reference evidence="4 5" key="1">
    <citation type="submission" date="2018-12" db="EMBL/GenBank/DDBJ databases">
        <authorList>
            <consortium name="Pathogen Informatics"/>
        </authorList>
    </citation>
    <scope>NUCLEOTIDE SEQUENCE [LARGE SCALE GENOMIC DNA]</scope>
    <source>
        <strain evidence="4 5">NCTC9419</strain>
    </source>
</reference>
<dbReference type="InterPro" id="IPR029056">
    <property type="entry name" value="Ribokinase-like"/>
</dbReference>
<dbReference type="InterPro" id="IPR002173">
    <property type="entry name" value="Carboh/pur_kinase_PfkB_CS"/>
</dbReference>
<keyword evidence="1" id="KW-0808">Transferase</keyword>
<dbReference type="PANTHER" id="PTHR10584">
    <property type="entry name" value="SUGAR KINASE"/>
    <property type="match status" value="1"/>
</dbReference>
<dbReference type="InterPro" id="IPR011611">
    <property type="entry name" value="PfkB_dom"/>
</dbReference>
<dbReference type="SUPFAM" id="SSF53613">
    <property type="entry name" value="Ribokinase-like"/>
    <property type="match status" value="1"/>
</dbReference>
<dbReference type="Gene3D" id="3.40.1190.20">
    <property type="match status" value="1"/>
</dbReference>
<dbReference type="Proteomes" id="UP000271603">
    <property type="component" value="Chromosome"/>
</dbReference>
<dbReference type="PANTHER" id="PTHR10584:SF166">
    <property type="entry name" value="RIBOKINASE"/>
    <property type="match status" value="1"/>
</dbReference>
<organism evidence="4 5">
    <name type="scientific">Serratia rubidaea</name>
    <name type="common">Serratia marinorubra</name>
    <dbReference type="NCBI Taxonomy" id="61652"/>
    <lineage>
        <taxon>Bacteria</taxon>
        <taxon>Pseudomonadati</taxon>
        <taxon>Pseudomonadota</taxon>
        <taxon>Gammaproteobacteria</taxon>
        <taxon>Enterobacterales</taxon>
        <taxon>Yersiniaceae</taxon>
        <taxon>Serratia</taxon>
    </lineage>
</organism>
<keyword evidence="2 4" id="KW-0418">Kinase</keyword>
<dbReference type="EMBL" id="LR134155">
    <property type="protein sequence ID" value="VEA70201.1"/>
    <property type="molecule type" value="Genomic_DNA"/>
</dbReference>
<sequence length="165" mass="17354">MIEFSAVTPVLVLGGAVGDLVMTLPRLPVSGEDIEARPQGRQIGGCAFNVARVLCRLGVPVVNGMPVGNGEWGVAVEAAMQALGLPVLLRHGQMDNGWCLALAEPNGERTFITVSGCEAQWNKAQLATLPLTPETLVYANGYELVGEPGAALREWLTACRLTSTG</sequence>
<dbReference type="AlphaFoldDB" id="A0A3S4FRE2"/>
<feature type="domain" description="Carbohydrate kinase PfkB" evidence="3">
    <location>
        <begin position="10"/>
        <end position="160"/>
    </location>
</feature>
<name>A0A3S4FRE2_SERRU</name>
<proteinExistence type="predicted"/>
<dbReference type="GO" id="GO:0005829">
    <property type="term" value="C:cytosol"/>
    <property type="evidence" value="ECO:0007669"/>
    <property type="project" value="TreeGrafter"/>
</dbReference>
<dbReference type="PROSITE" id="PS00583">
    <property type="entry name" value="PFKB_KINASES_1"/>
    <property type="match status" value="1"/>
</dbReference>
<evidence type="ECO:0000259" key="3">
    <source>
        <dbReference type="Pfam" id="PF00294"/>
    </source>
</evidence>
<evidence type="ECO:0000256" key="1">
    <source>
        <dbReference type="ARBA" id="ARBA00022679"/>
    </source>
</evidence>
<accession>A0A3S4FRE2</accession>
<protein>
    <submittedName>
        <fullName evidence="4">Ribokinase</fullName>
    </submittedName>
</protein>
<dbReference type="GO" id="GO:0016301">
    <property type="term" value="F:kinase activity"/>
    <property type="evidence" value="ECO:0007669"/>
    <property type="project" value="UniProtKB-KW"/>
</dbReference>
<dbReference type="Pfam" id="PF00294">
    <property type="entry name" value="PfkB"/>
    <property type="match status" value="1"/>
</dbReference>
<evidence type="ECO:0000313" key="5">
    <source>
        <dbReference type="Proteomes" id="UP000271603"/>
    </source>
</evidence>